<keyword evidence="1" id="KW-0812">Transmembrane</keyword>
<dbReference type="EMBL" id="JAUSUR010000011">
    <property type="protein sequence ID" value="MDQ0363273.1"/>
    <property type="molecule type" value="Genomic_DNA"/>
</dbReference>
<name>A0ABU0E8P2_9FIRM</name>
<accession>A0ABU0E8P2</accession>
<dbReference type="Proteomes" id="UP001230220">
    <property type="component" value="Unassembled WGS sequence"/>
</dbReference>
<organism evidence="2 3">
    <name type="scientific">Breznakia pachnodae</name>
    <dbReference type="NCBI Taxonomy" id="265178"/>
    <lineage>
        <taxon>Bacteria</taxon>
        <taxon>Bacillati</taxon>
        <taxon>Bacillota</taxon>
        <taxon>Erysipelotrichia</taxon>
        <taxon>Erysipelotrichales</taxon>
        <taxon>Erysipelotrichaceae</taxon>
        <taxon>Breznakia</taxon>
    </lineage>
</organism>
<keyword evidence="3" id="KW-1185">Reference proteome</keyword>
<reference evidence="2 3" key="1">
    <citation type="submission" date="2023-07" db="EMBL/GenBank/DDBJ databases">
        <title>Genomic Encyclopedia of Type Strains, Phase IV (KMG-IV): sequencing the most valuable type-strain genomes for metagenomic binning, comparative biology and taxonomic classification.</title>
        <authorList>
            <person name="Goeker M."/>
        </authorList>
    </citation>
    <scope>NUCLEOTIDE SEQUENCE [LARGE SCALE GENOMIC DNA]</scope>
    <source>
        <strain evidence="2 3">DSM 16784</strain>
    </source>
</reference>
<keyword evidence="1" id="KW-1133">Transmembrane helix</keyword>
<dbReference type="RefSeq" id="WP_307412156.1">
    <property type="nucleotide sequence ID" value="NZ_JAUSUR010000011.1"/>
</dbReference>
<protein>
    <submittedName>
        <fullName evidence="2">Uncharacterized protein</fullName>
    </submittedName>
</protein>
<proteinExistence type="predicted"/>
<feature type="transmembrane region" description="Helical" evidence="1">
    <location>
        <begin position="61"/>
        <end position="90"/>
    </location>
</feature>
<comment type="caution">
    <text evidence="2">The sequence shown here is derived from an EMBL/GenBank/DDBJ whole genome shotgun (WGS) entry which is preliminary data.</text>
</comment>
<evidence type="ECO:0000313" key="2">
    <source>
        <dbReference type="EMBL" id="MDQ0363273.1"/>
    </source>
</evidence>
<feature type="transmembrane region" description="Helical" evidence="1">
    <location>
        <begin position="12"/>
        <end position="41"/>
    </location>
</feature>
<gene>
    <name evidence="2" type="ORF">J2S15_004038</name>
</gene>
<keyword evidence="1" id="KW-0472">Membrane</keyword>
<evidence type="ECO:0000313" key="3">
    <source>
        <dbReference type="Proteomes" id="UP001230220"/>
    </source>
</evidence>
<sequence>MENREKKLRIIAGIGLFLLGAFLYFLLFWKPLGGLISNYMFVPLIDFLPGEMDLGLYEASFFMFVIGYLVIMTFFFPYILSFSLIVIVFITRKKAKEIRSNTSESKEN</sequence>
<evidence type="ECO:0000256" key="1">
    <source>
        <dbReference type="SAM" id="Phobius"/>
    </source>
</evidence>